<evidence type="ECO:0000313" key="2">
    <source>
        <dbReference type="EMBL" id="OOK67677.1"/>
    </source>
</evidence>
<dbReference type="Proteomes" id="UP000189229">
    <property type="component" value="Unassembled WGS sequence"/>
</dbReference>
<sequence>MQPYLSPLRSSSSSFQANGDGYEPEENHRLETAGKVLSPTRCGAGGVRKYVST</sequence>
<comment type="caution">
    <text evidence="3">The sequence shown here is derived from an EMBL/GenBank/DDBJ whole genome shotgun (WGS) entry which is preliminary data.</text>
</comment>
<evidence type="ECO:0000313" key="4">
    <source>
        <dbReference type="Proteomes" id="UP000188532"/>
    </source>
</evidence>
<accession>A0A1V3XWE1</accession>
<name>A0A1V3XWE1_MYCKA</name>
<feature type="region of interest" description="Disordered" evidence="1">
    <location>
        <begin position="1"/>
        <end position="42"/>
    </location>
</feature>
<evidence type="ECO:0000313" key="3">
    <source>
        <dbReference type="EMBL" id="OOK83525.1"/>
    </source>
</evidence>
<proteinExistence type="predicted"/>
<dbReference type="AlphaFoldDB" id="A0A1V3XWE1"/>
<evidence type="ECO:0000256" key="1">
    <source>
        <dbReference type="SAM" id="MobiDB-lite"/>
    </source>
</evidence>
<evidence type="ECO:0000313" key="5">
    <source>
        <dbReference type="Proteomes" id="UP000189229"/>
    </source>
</evidence>
<organism evidence="3 4">
    <name type="scientific">Mycobacterium kansasii</name>
    <dbReference type="NCBI Taxonomy" id="1768"/>
    <lineage>
        <taxon>Bacteria</taxon>
        <taxon>Bacillati</taxon>
        <taxon>Actinomycetota</taxon>
        <taxon>Actinomycetes</taxon>
        <taxon>Mycobacteriales</taxon>
        <taxon>Mycobacteriaceae</taxon>
        <taxon>Mycobacterium</taxon>
    </lineage>
</organism>
<dbReference type="EMBL" id="MVBN01000001">
    <property type="protein sequence ID" value="OOK83525.1"/>
    <property type="molecule type" value="Genomic_DNA"/>
</dbReference>
<dbReference type="EMBL" id="MVBM01000008">
    <property type="protein sequence ID" value="OOK67677.1"/>
    <property type="molecule type" value="Genomic_DNA"/>
</dbReference>
<dbReference type="Proteomes" id="UP000188532">
    <property type="component" value="Unassembled WGS sequence"/>
</dbReference>
<gene>
    <name evidence="3" type="ORF">BZL29_0308</name>
    <name evidence="2" type="ORF">BZL30_7553</name>
</gene>
<protein>
    <submittedName>
        <fullName evidence="3">Uncharacterized protein</fullName>
    </submittedName>
</protein>
<reference evidence="4 5" key="1">
    <citation type="submission" date="2017-02" db="EMBL/GenBank/DDBJ databases">
        <title>Complete genome sequences of Mycobacterium kansasii strains isolated from rhesus macaques.</title>
        <authorList>
            <person name="Panda A."/>
            <person name="Nagaraj S."/>
            <person name="Zhao X."/>
            <person name="Tettelin H."/>
            <person name="Detolla L.J."/>
        </authorList>
    </citation>
    <scope>NUCLEOTIDE SEQUENCE [LARGE SCALE GENOMIC DNA]</scope>
    <source>
        <strain evidence="3 4">11-3469</strain>
        <strain evidence="2 5">11-3813</strain>
    </source>
</reference>